<organism evidence="2 3">
    <name type="scientific">Plutella xylostella</name>
    <name type="common">Diamondback moth</name>
    <name type="synonym">Plutella maculipennis</name>
    <dbReference type="NCBI Taxonomy" id="51655"/>
    <lineage>
        <taxon>Eukaryota</taxon>
        <taxon>Metazoa</taxon>
        <taxon>Ecdysozoa</taxon>
        <taxon>Arthropoda</taxon>
        <taxon>Hexapoda</taxon>
        <taxon>Insecta</taxon>
        <taxon>Pterygota</taxon>
        <taxon>Neoptera</taxon>
        <taxon>Endopterygota</taxon>
        <taxon>Lepidoptera</taxon>
        <taxon>Glossata</taxon>
        <taxon>Ditrysia</taxon>
        <taxon>Yponomeutoidea</taxon>
        <taxon>Plutellidae</taxon>
        <taxon>Plutella</taxon>
    </lineage>
</organism>
<reference evidence="2 3" key="1">
    <citation type="submission" date="2021-06" db="EMBL/GenBank/DDBJ databases">
        <title>A haploid diamondback moth (Plutella xylostella L.) genome assembly resolves 31 chromosomes and identifies a diamide resistance mutation.</title>
        <authorList>
            <person name="Ward C.M."/>
            <person name="Perry K.D."/>
            <person name="Baker G."/>
            <person name="Powis K."/>
            <person name="Heckel D.G."/>
            <person name="Baxter S.W."/>
        </authorList>
    </citation>
    <scope>NUCLEOTIDE SEQUENCE [LARGE SCALE GENOMIC DNA]</scope>
    <source>
        <strain evidence="2 3">LV</strain>
        <tissue evidence="2">Single pupa</tissue>
    </source>
</reference>
<evidence type="ECO:0000313" key="2">
    <source>
        <dbReference type="EMBL" id="KAG7312540.1"/>
    </source>
</evidence>
<evidence type="ECO:0000313" key="3">
    <source>
        <dbReference type="Proteomes" id="UP000823941"/>
    </source>
</evidence>
<accession>A0ABQ7R5I5</accession>
<evidence type="ECO:0000256" key="1">
    <source>
        <dbReference type="SAM" id="Phobius"/>
    </source>
</evidence>
<dbReference type="EMBL" id="JAHIBW010000003">
    <property type="protein sequence ID" value="KAG7312540.1"/>
    <property type="molecule type" value="Genomic_DNA"/>
</dbReference>
<keyword evidence="1" id="KW-0812">Transmembrane</keyword>
<gene>
    <name evidence="2" type="ORF">JYU34_002066</name>
</gene>
<protein>
    <submittedName>
        <fullName evidence="2">Uncharacterized protein</fullName>
    </submittedName>
</protein>
<proteinExistence type="predicted"/>
<name>A0ABQ7R5I5_PLUXY</name>
<keyword evidence="1" id="KW-0472">Membrane</keyword>
<keyword evidence="3" id="KW-1185">Reference proteome</keyword>
<sequence length="189" mass="20998">MNNPESHGNKPISCTFGGFTIDQKRWRQDEKTGPPKIYGMQQIQLKMDKDEAAVRLCLRCGWGCACGCGGAAGVASIYISGCRPGVGAVVTAAVRAVNININRTKAGGTVEEMAISGVSTQTEDTRPYHTRPYHTRLRRESELRFACSIADGGQWRRCHQQDWSYIYSRMITMIIIRSTELGVIYILFS</sequence>
<keyword evidence="1" id="KW-1133">Transmembrane helix</keyword>
<comment type="caution">
    <text evidence="2">The sequence shown here is derived from an EMBL/GenBank/DDBJ whole genome shotgun (WGS) entry which is preliminary data.</text>
</comment>
<feature type="transmembrane region" description="Helical" evidence="1">
    <location>
        <begin position="166"/>
        <end position="188"/>
    </location>
</feature>
<dbReference type="Proteomes" id="UP000823941">
    <property type="component" value="Chromosome 3"/>
</dbReference>